<keyword evidence="3" id="KW-1185">Reference proteome</keyword>
<dbReference type="RefSeq" id="WP_255390514.1">
    <property type="nucleotide sequence ID" value="NZ_CP101508.1"/>
</dbReference>
<organism evidence="2 3">
    <name type="scientific">Photobacterium atrarenae</name>
    <dbReference type="NCBI Taxonomy" id="865757"/>
    <lineage>
        <taxon>Bacteria</taxon>
        <taxon>Pseudomonadati</taxon>
        <taxon>Pseudomonadota</taxon>
        <taxon>Gammaproteobacteria</taxon>
        <taxon>Vibrionales</taxon>
        <taxon>Vibrionaceae</taxon>
        <taxon>Photobacterium</taxon>
    </lineage>
</organism>
<accession>A0ABY5GIR5</accession>
<sequence length="147" mass="17066">MYFWDIQSLKKELAANQVSEHESFQYFMAHMVVISLLFIPFTSYNIYDIASSILSVPILVFGLLYVHKQSSGGQFLTQYFALALAWVFGIRFLVAFLPFIFIFSAVSPVETSMWDVVFFSVFEIVFYWRLGIHFREIKGFPPSLVES</sequence>
<dbReference type="EMBL" id="CP101508">
    <property type="protein sequence ID" value="UTV29180.1"/>
    <property type="molecule type" value="Genomic_DNA"/>
</dbReference>
<keyword evidence="1" id="KW-1133">Transmembrane helix</keyword>
<feature type="transmembrane region" description="Helical" evidence="1">
    <location>
        <begin position="112"/>
        <end position="130"/>
    </location>
</feature>
<evidence type="ECO:0000313" key="3">
    <source>
        <dbReference type="Proteomes" id="UP001057998"/>
    </source>
</evidence>
<name>A0ABY5GIR5_9GAMM</name>
<dbReference type="Proteomes" id="UP001057998">
    <property type="component" value="Chromosome 1"/>
</dbReference>
<feature type="transmembrane region" description="Helical" evidence="1">
    <location>
        <begin position="49"/>
        <end position="67"/>
    </location>
</feature>
<evidence type="ECO:0000256" key="1">
    <source>
        <dbReference type="SAM" id="Phobius"/>
    </source>
</evidence>
<keyword evidence="1" id="KW-0472">Membrane</keyword>
<evidence type="ECO:0000313" key="2">
    <source>
        <dbReference type="EMBL" id="UTV29180.1"/>
    </source>
</evidence>
<protein>
    <submittedName>
        <fullName evidence="2">Uncharacterized protein</fullName>
    </submittedName>
</protein>
<gene>
    <name evidence="2" type="ORF">NNL38_08155</name>
</gene>
<proteinExistence type="predicted"/>
<feature type="transmembrane region" description="Helical" evidence="1">
    <location>
        <begin position="79"/>
        <end position="106"/>
    </location>
</feature>
<reference evidence="2" key="1">
    <citation type="submission" date="2022-07" db="EMBL/GenBank/DDBJ databases">
        <title>Genome sequencing of Photobacterium atrarenae GJH2-4.</title>
        <authorList>
            <person name="Park S.-J."/>
        </authorList>
    </citation>
    <scope>NUCLEOTIDE SEQUENCE</scope>
    <source>
        <strain evidence="2">GJH2-4</strain>
    </source>
</reference>
<keyword evidence="1" id="KW-0812">Transmembrane</keyword>